<reference evidence="1 2" key="1">
    <citation type="submission" date="2014-02" db="EMBL/GenBank/DDBJ databases">
        <authorList>
            <person name="Genoscope - CEA"/>
        </authorList>
    </citation>
    <scope>NUCLEOTIDE SEQUENCE [LARGE SCALE GENOMIC DNA]</scope>
    <source>
        <strain evidence="1 2">PCC 8005</strain>
    </source>
</reference>
<accession>A0A9P1KD07</accession>
<sequence>MTLKKSKLIMATVAIAFTGTVAALLYLRTLRVRVYSPEDSVRLVPENALMAVFVTPNPSALYYLRQFGNQQSRYHINQFLSSIKQQSLAGTSLNFDRDIKPWLGGILVSVLPSEKSEDADILMILAIKNNWRANQFMSRLNAEVSVSGKPPQYRGITIYEYGEDSGKIYHIARVGDRLLVAASPEPIQKAIDTSFGEPNLAQLWKGINAAETANQATTDISYPLSAAPFPTESHMVPMPLITIFVADYNLFLDKLSEFSDSSWESWSRVSKLAPIKSAMVSLGVEPTGFRIRGIMQQRRSPTPVNSSPQVGQILSRFPSETVAMVNSQGINALWLKLVDQSQIDPSIQDMVKQIRYGLAAIELDADEEVFGWMDGEFALAAIASEKGILAPLGLGGALVLETSNQAIAQNTLDQLDEIIAQSNPPVNVEQRTIEGIEVTEWNDPQQGTLFGHGWLTPNLLFVAFGGPVVEAMTQVPNPSLTETTRFQKITKSLPEPLHSYVYLDMENLLSWATSYLLAAPAVALPRRTISLLNSVQGVGISTTQPTDDHIAIEVLLTLKPRRY</sequence>
<protein>
    <recommendedName>
        <fullName evidence="3">DUF3352 domain-containing protein</fullName>
    </recommendedName>
</protein>
<gene>
    <name evidence="1" type="ORF">ARTHRO_11891</name>
</gene>
<proteinExistence type="predicted"/>
<evidence type="ECO:0000313" key="1">
    <source>
        <dbReference type="EMBL" id="CDM94217.1"/>
    </source>
</evidence>
<dbReference type="EMBL" id="FO818640">
    <property type="protein sequence ID" value="CDM94217.1"/>
    <property type="molecule type" value="Genomic_DNA"/>
</dbReference>
<evidence type="ECO:0008006" key="3">
    <source>
        <dbReference type="Google" id="ProtNLM"/>
    </source>
</evidence>
<dbReference type="Proteomes" id="UP000032946">
    <property type="component" value="Chromosome"/>
</dbReference>
<keyword evidence="2" id="KW-1185">Reference proteome</keyword>
<dbReference type="RefSeq" id="WP_008049568.1">
    <property type="nucleotide sequence ID" value="NZ_FO818640.1"/>
</dbReference>
<organism evidence="1 2">
    <name type="scientific">Limnospira indica PCC 8005</name>
    <dbReference type="NCBI Taxonomy" id="376219"/>
    <lineage>
        <taxon>Bacteria</taxon>
        <taxon>Bacillati</taxon>
        <taxon>Cyanobacteriota</taxon>
        <taxon>Cyanophyceae</taxon>
        <taxon>Oscillatoriophycideae</taxon>
        <taxon>Oscillatoriales</taxon>
        <taxon>Sirenicapillariaceae</taxon>
        <taxon>Limnospira</taxon>
    </lineage>
</organism>
<evidence type="ECO:0000313" key="2">
    <source>
        <dbReference type="Proteomes" id="UP000032946"/>
    </source>
</evidence>
<dbReference type="AlphaFoldDB" id="A0A9P1KD07"/>
<dbReference type="Pfam" id="PF11832">
    <property type="entry name" value="DUF3352"/>
    <property type="match status" value="1"/>
</dbReference>
<dbReference type="InterPro" id="IPR021787">
    <property type="entry name" value="DUF3352"/>
</dbReference>
<name>A0A9P1KD07_9CYAN</name>